<dbReference type="Proteomes" id="UP000013827">
    <property type="component" value="Unassembled WGS sequence"/>
</dbReference>
<dbReference type="HOGENOM" id="CLU_041037_2_0_1"/>
<evidence type="ECO:0000256" key="8">
    <source>
        <dbReference type="SAM" id="MobiDB-lite"/>
    </source>
</evidence>
<dbReference type="GO" id="GO:0005634">
    <property type="term" value="C:nucleus"/>
    <property type="evidence" value="ECO:0007669"/>
    <property type="project" value="UniProtKB-SubCell"/>
</dbReference>
<keyword evidence="11" id="KW-1185">Reference proteome</keyword>
<feature type="domain" description="Non-structural maintenance of chromosome element 4 C-terminal" evidence="9">
    <location>
        <begin position="206"/>
        <end position="283"/>
    </location>
</feature>
<keyword evidence="4 7" id="KW-0233">DNA recombination</keyword>
<organism evidence="10 11">
    <name type="scientific">Emiliania huxleyi (strain CCMP1516)</name>
    <dbReference type="NCBI Taxonomy" id="280463"/>
    <lineage>
        <taxon>Eukaryota</taxon>
        <taxon>Haptista</taxon>
        <taxon>Haptophyta</taxon>
        <taxon>Prymnesiophyceae</taxon>
        <taxon>Isochrysidales</taxon>
        <taxon>Noelaerhabdaceae</taxon>
        <taxon>Emiliania</taxon>
    </lineage>
</organism>
<dbReference type="InterPro" id="IPR014854">
    <property type="entry name" value="Nse4_C"/>
</dbReference>
<dbReference type="Pfam" id="PF08743">
    <property type="entry name" value="Nse4_C"/>
    <property type="match status" value="1"/>
</dbReference>
<dbReference type="GO" id="GO:0006281">
    <property type="term" value="P:DNA repair"/>
    <property type="evidence" value="ECO:0007669"/>
    <property type="project" value="UniProtKB-UniRule"/>
</dbReference>
<dbReference type="AlphaFoldDB" id="A0A0D3J5H8"/>
<accession>A0A0D3J5H8</accession>
<dbReference type="InterPro" id="IPR027786">
    <property type="entry name" value="Nse4/EID"/>
</dbReference>
<dbReference type="OMA" id="FMGINRT"/>
<reference evidence="11" key="1">
    <citation type="journal article" date="2013" name="Nature">
        <title>Pan genome of the phytoplankton Emiliania underpins its global distribution.</title>
        <authorList>
            <person name="Read B.A."/>
            <person name="Kegel J."/>
            <person name="Klute M.J."/>
            <person name="Kuo A."/>
            <person name="Lefebvre S.C."/>
            <person name="Maumus F."/>
            <person name="Mayer C."/>
            <person name="Miller J."/>
            <person name="Monier A."/>
            <person name="Salamov A."/>
            <person name="Young J."/>
            <person name="Aguilar M."/>
            <person name="Claverie J.M."/>
            <person name="Frickenhaus S."/>
            <person name="Gonzalez K."/>
            <person name="Herman E.K."/>
            <person name="Lin Y.C."/>
            <person name="Napier J."/>
            <person name="Ogata H."/>
            <person name="Sarno A.F."/>
            <person name="Shmutz J."/>
            <person name="Schroeder D."/>
            <person name="de Vargas C."/>
            <person name="Verret F."/>
            <person name="von Dassow P."/>
            <person name="Valentin K."/>
            <person name="Van de Peer Y."/>
            <person name="Wheeler G."/>
            <person name="Dacks J.B."/>
            <person name="Delwiche C.F."/>
            <person name="Dyhrman S.T."/>
            <person name="Glockner G."/>
            <person name="John U."/>
            <person name="Richards T."/>
            <person name="Worden A.Z."/>
            <person name="Zhang X."/>
            <person name="Grigoriev I.V."/>
            <person name="Allen A.E."/>
            <person name="Bidle K."/>
            <person name="Borodovsky M."/>
            <person name="Bowler C."/>
            <person name="Brownlee C."/>
            <person name="Cock J.M."/>
            <person name="Elias M."/>
            <person name="Gladyshev V.N."/>
            <person name="Groth M."/>
            <person name="Guda C."/>
            <person name="Hadaegh A."/>
            <person name="Iglesias-Rodriguez M.D."/>
            <person name="Jenkins J."/>
            <person name="Jones B.M."/>
            <person name="Lawson T."/>
            <person name="Leese F."/>
            <person name="Lindquist E."/>
            <person name="Lobanov A."/>
            <person name="Lomsadze A."/>
            <person name="Malik S.B."/>
            <person name="Marsh M.E."/>
            <person name="Mackinder L."/>
            <person name="Mock T."/>
            <person name="Mueller-Roeber B."/>
            <person name="Pagarete A."/>
            <person name="Parker M."/>
            <person name="Probert I."/>
            <person name="Quesneville H."/>
            <person name="Raines C."/>
            <person name="Rensing S.A."/>
            <person name="Riano-Pachon D.M."/>
            <person name="Richier S."/>
            <person name="Rokitta S."/>
            <person name="Shiraiwa Y."/>
            <person name="Soanes D.M."/>
            <person name="van der Giezen M."/>
            <person name="Wahlund T.M."/>
            <person name="Williams B."/>
            <person name="Wilson W."/>
            <person name="Wolfe G."/>
            <person name="Wurch L.L."/>
        </authorList>
    </citation>
    <scope>NUCLEOTIDE SEQUENCE</scope>
</reference>
<keyword evidence="3 7" id="KW-0227">DNA damage</keyword>
<comment type="subcellular location">
    <subcellularLocation>
        <location evidence="1 7">Nucleus</location>
    </subcellularLocation>
</comment>
<comment type="similarity">
    <text evidence="2 7">Belongs to the NSE4 family.</text>
</comment>
<evidence type="ECO:0000256" key="2">
    <source>
        <dbReference type="ARBA" id="ARBA00008997"/>
    </source>
</evidence>
<evidence type="ECO:0000259" key="9">
    <source>
        <dbReference type="Pfam" id="PF08743"/>
    </source>
</evidence>
<dbReference type="GeneID" id="17264294"/>
<keyword evidence="6 7" id="KW-0539">Nucleus</keyword>
<evidence type="ECO:0000256" key="1">
    <source>
        <dbReference type="ARBA" id="ARBA00004123"/>
    </source>
</evidence>
<comment type="function">
    <text evidence="7">Component of the SMC5-SMC6 complex, that promotes sister chromatid alignment after DNA damage and facilitates double-stranded DNA breaks (DSBs) repair via homologous recombination between sister chromatids.</text>
</comment>
<dbReference type="STRING" id="2903.R1C7X2"/>
<evidence type="ECO:0000256" key="5">
    <source>
        <dbReference type="ARBA" id="ARBA00023204"/>
    </source>
</evidence>
<name>A0A0D3J5H8_EMIH1</name>
<dbReference type="PANTHER" id="PTHR16140:SF0">
    <property type="entry name" value="NON-STRUCTURAL MAINTENANCE OF CHROMOSOMES ELEMENT 4"/>
    <property type="match status" value="1"/>
</dbReference>
<protein>
    <recommendedName>
        <fullName evidence="7">Non-structural maintenance of chromosomes element 4</fullName>
    </recommendedName>
</protein>
<evidence type="ECO:0000256" key="3">
    <source>
        <dbReference type="ARBA" id="ARBA00022763"/>
    </source>
</evidence>
<dbReference type="RefSeq" id="XP_005771192.1">
    <property type="nucleotide sequence ID" value="XM_005771135.1"/>
</dbReference>
<evidence type="ECO:0000313" key="10">
    <source>
        <dbReference type="EnsemblProtists" id="EOD18763"/>
    </source>
</evidence>
<reference evidence="10" key="2">
    <citation type="submission" date="2024-10" db="UniProtKB">
        <authorList>
            <consortium name="EnsemblProtists"/>
        </authorList>
    </citation>
    <scope>IDENTIFICATION</scope>
</reference>
<keyword evidence="5 7" id="KW-0234">DNA repair</keyword>
<feature type="region of interest" description="Disordered" evidence="8">
    <location>
        <begin position="1"/>
        <end position="40"/>
    </location>
</feature>
<evidence type="ECO:0000313" key="11">
    <source>
        <dbReference type="Proteomes" id="UP000013827"/>
    </source>
</evidence>
<feature type="compositionally biased region" description="Polar residues" evidence="8">
    <location>
        <begin position="31"/>
        <end position="40"/>
    </location>
</feature>
<evidence type="ECO:0000256" key="7">
    <source>
        <dbReference type="RuleBase" id="RU365071"/>
    </source>
</evidence>
<dbReference type="eggNOG" id="KOG2866">
    <property type="taxonomic scope" value="Eukaryota"/>
</dbReference>
<comment type="subunit">
    <text evidence="7">Component of the SMC5-SMC6 complex.</text>
</comment>
<dbReference type="GO" id="GO:0006310">
    <property type="term" value="P:DNA recombination"/>
    <property type="evidence" value="ECO:0007669"/>
    <property type="project" value="UniProtKB-UniRule"/>
</dbReference>
<dbReference type="KEGG" id="ehx:EMIHUDRAFT_355518"/>
<sequence>MAEGPSSEPSEAEKAGVRAQLRGTLDKLNENRSNLTQTNSRGLCEVQKQTNEIWGKTKTDARSAALDAAVLHQVSVLGAEQAGNLEKKSEGFIRNLRQKYGVGASVDGERSRIHWERLGQAIGEAAIYAHVPAVTFLLGDFVAQAPKPRQERKRKERAPVEEVQTAKHVDVKELQEGAESKAQTARMHTLKTAIREHAKASADGRVPLFRMLLNPNSFSQTVENFFDLAFLVKDGWMEIGPDDEGGAYVAPAAPPTDDGRPKAPSKQNILTLDHPTWLKLCKRWCEGGTLLPPR</sequence>
<dbReference type="PaxDb" id="2903-EOD18763"/>
<evidence type="ECO:0000256" key="4">
    <source>
        <dbReference type="ARBA" id="ARBA00023172"/>
    </source>
</evidence>
<evidence type="ECO:0000256" key="6">
    <source>
        <dbReference type="ARBA" id="ARBA00023242"/>
    </source>
</evidence>
<dbReference type="GO" id="GO:0030915">
    <property type="term" value="C:Smc5-Smc6 complex"/>
    <property type="evidence" value="ECO:0007669"/>
    <property type="project" value="UniProtKB-UniRule"/>
</dbReference>
<dbReference type="PANTHER" id="PTHR16140">
    <property type="entry name" value="NON-STRUCTURAL MAINTENANCE OF CHROMOSOMES ELEMENT 4"/>
    <property type="match status" value="1"/>
</dbReference>
<dbReference type="EnsemblProtists" id="EOD18763">
    <property type="protein sequence ID" value="EOD18763"/>
    <property type="gene ID" value="EMIHUDRAFT_355518"/>
</dbReference>
<proteinExistence type="inferred from homology"/>